<evidence type="ECO:0000313" key="11">
    <source>
        <dbReference type="Proteomes" id="UP000091926"/>
    </source>
</evidence>
<keyword evidence="4 8" id="KW-0997">Cell inner membrane</keyword>
<dbReference type="InterPro" id="IPR036259">
    <property type="entry name" value="MFS_trans_sf"/>
</dbReference>
<evidence type="ECO:0000256" key="2">
    <source>
        <dbReference type="ARBA" id="ARBA00022448"/>
    </source>
</evidence>
<evidence type="ECO:0000259" key="9">
    <source>
        <dbReference type="PROSITE" id="PS50850"/>
    </source>
</evidence>
<evidence type="ECO:0000256" key="6">
    <source>
        <dbReference type="ARBA" id="ARBA00022989"/>
    </source>
</evidence>
<dbReference type="AlphaFoldDB" id="A0A193GE12"/>
<feature type="transmembrane region" description="Helical" evidence="8">
    <location>
        <begin position="174"/>
        <end position="195"/>
    </location>
</feature>
<evidence type="ECO:0000313" key="10">
    <source>
        <dbReference type="EMBL" id="ANN77529.1"/>
    </source>
</evidence>
<dbReference type="STRING" id="463014.BAU07_10810"/>
<dbReference type="GO" id="GO:0005886">
    <property type="term" value="C:plasma membrane"/>
    <property type="evidence" value="ECO:0007669"/>
    <property type="project" value="UniProtKB-SubCell"/>
</dbReference>
<dbReference type="PROSITE" id="PS50850">
    <property type="entry name" value="MFS"/>
    <property type="match status" value="1"/>
</dbReference>
<keyword evidence="3 8" id="KW-1003">Cell membrane</keyword>
<dbReference type="InterPro" id="IPR020846">
    <property type="entry name" value="MFS_dom"/>
</dbReference>
<proteinExistence type="inferred from homology"/>
<reference evidence="10 11" key="1">
    <citation type="submission" date="2016-06" db="EMBL/GenBank/DDBJ databases">
        <title>Complete genome sequences of Bordetella bronchialis and Bordetella flabilis.</title>
        <authorList>
            <person name="LiPuma J.J."/>
            <person name="Spilker T."/>
        </authorList>
    </citation>
    <scope>NUCLEOTIDE SEQUENCE [LARGE SCALE GENOMIC DNA]</scope>
    <source>
        <strain evidence="10 11">AU10664</strain>
    </source>
</reference>
<dbReference type="GO" id="GO:0022857">
    <property type="term" value="F:transmembrane transporter activity"/>
    <property type="evidence" value="ECO:0007669"/>
    <property type="project" value="UniProtKB-UniRule"/>
</dbReference>
<dbReference type="InterPro" id="IPR050171">
    <property type="entry name" value="MFS_Transporters"/>
</dbReference>
<keyword evidence="5 8" id="KW-0812">Transmembrane</keyword>
<feature type="transmembrane region" description="Helical" evidence="8">
    <location>
        <begin position="300"/>
        <end position="320"/>
    </location>
</feature>
<feature type="transmembrane region" description="Helical" evidence="8">
    <location>
        <begin position="273"/>
        <end position="294"/>
    </location>
</feature>
<dbReference type="Gene3D" id="1.20.1250.20">
    <property type="entry name" value="MFS general substrate transporter like domains"/>
    <property type="match status" value="1"/>
</dbReference>
<evidence type="ECO:0000256" key="3">
    <source>
        <dbReference type="ARBA" id="ARBA00022475"/>
    </source>
</evidence>
<dbReference type="RefSeq" id="WP_066657256.1">
    <property type="nucleotide sequence ID" value="NZ_CBCSCL010000006.1"/>
</dbReference>
<protein>
    <recommendedName>
        <fullName evidence="8">Uncharacterized MFS-type transporter BAU07_10810</fullName>
    </recommendedName>
</protein>
<evidence type="ECO:0000256" key="1">
    <source>
        <dbReference type="ARBA" id="ARBA00004651"/>
    </source>
</evidence>
<gene>
    <name evidence="10" type="ORF">BAU07_10810</name>
</gene>
<feature type="transmembrane region" description="Helical" evidence="8">
    <location>
        <begin position="362"/>
        <end position="385"/>
    </location>
</feature>
<feature type="transmembrane region" description="Helical" evidence="8">
    <location>
        <begin position="215"/>
        <end position="239"/>
    </location>
</feature>
<dbReference type="NCBIfam" id="NF009048">
    <property type="entry name" value="PRK12382.1"/>
    <property type="match status" value="1"/>
</dbReference>
<dbReference type="PANTHER" id="PTHR23517">
    <property type="entry name" value="RESISTANCE PROTEIN MDTM, PUTATIVE-RELATED-RELATED"/>
    <property type="match status" value="1"/>
</dbReference>
<feature type="transmembrane region" description="Helical" evidence="8">
    <location>
        <begin position="146"/>
        <end position="168"/>
    </location>
</feature>
<dbReference type="NCBIfam" id="NF003477">
    <property type="entry name" value="PRK05122.1"/>
    <property type="match status" value="1"/>
</dbReference>
<feature type="transmembrane region" description="Helical" evidence="8">
    <location>
        <begin position="332"/>
        <end position="350"/>
    </location>
</feature>
<evidence type="ECO:0000256" key="5">
    <source>
        <dbReference type="ARBA" id="ARBA00022692"/>
    </source>
</evidence>
<feature type="domain" description="Major facilitator superfamily (MFS) profile" evidence="9">
    <location>
        <begin position="13"/>
        <end position="390"/>
    </location>
</feature>
<keyword evidence="11" id="KW-1185">Reference proteome</keyword>
<feature type="transmembrane region" description="Helical" evidence="8">
    <location>
        <begin position="245"/>
        <end position="266"/>
    </location>
</feature>
<dbReference type="KEGG" id="bfz:BAU07_10810"/>
<keyword evidence="6 8" id="KW-1133">Transmembrane helix</keyword>
<dbReference type="PANTHER" id="PTHR23517:SF1">
    <property type="match status" value="1"/>
</dbReference>
<dbReference type="CDD" id="cd17489">
    <property type="entry name" value="MFS_YfcJ_like"/>
    <property type="match status" value="1"/>
</dbReference>
<evidence type="ECO:0000256" key="8">
    <source>
        <dbReference type="HAMAP-Rule" id="MF_02091"/>
    </source>
</evidence>
<name>A0A193GE12_9BORD</name>
<comment type="similarity">
    <text evidence="8">Belongs to the major facilitator superfamily. YfcJ family.</text>
</comment>
<dbReference type="OrthoDB" id="322544at2"/>
<dbReference type="InterPro" id="IPR037541">
    <property type="entry name" value="MFS_YfcJ"/>
</dbReference>
<dbReference type="Pfam" id="PF07690">
    <property type="entry name" value="MFS_1"/>
    <property type="match status" value="1"/>
</dbReference>
<accession>A0A193GE12</accession>
<dbReference type="HAMAP" id="MF_02091">
    <property type="entry name" value="MFS_YfcJ"/>
    <property type="match status" value="1"/>
</dbReference>
<feature type="transmembrane region" description="Helical" evidence="8">
    <location>
        <begin position="106"/>
        <end position="134"/>
    </location>
</feature>
<feature type="transmembrane region" description="Helical" evidence="8">
    <location>
        <begin position="80"/>
        <end position="100"/>
    </location>
</feature>
<keyword evidence="7 8" id="KW-0472">Membrane</keyword>
<dbReference type="Proteomes" id="UP000091926">
    <property type="component" value="Chromosome"/>
</dbReference>
<dbReference type="EMBL" id="CP016172">
    <property type="protein sequence ID" value="ANN77529.1"/>
    <property type="molecule type" value="Genomic_DNA"/>
</dbReference>
<keyword evidence="2 8" id="KW-0813">Transport</keyword>
<organism evidence="10 11">
    <name type="scientific">Bordetella flabilis</name>
    <dbReference type="NCBI Taxonomy" id="463014"/>
    <lineage>
        <taxon>Bacteria</taxon>
        <taxon>Pseudomonadati</taxon>
        <taxon>Pseudomonadota</taxon>
        <taxon>Betaproteobacteria</taxon>
        <taxon>Burkholderiales</taxon>
        <taxon>Alcaligenaceae</taxon>
        <taxon>Bordetella</taxon>
    </lineage>
</organism>
<comment type="subcellular location">
    <subcellularLocation>
        <location evidence="8">Cell inner membrane</location>
        <topology evidence="8">Multi-pass membrane protein</topology>
    </subcellularLocation>
    <subcellularLocation>
        <location evidence="1">Cell membrane</location>
        <topology evidence="1">Multi-pass membrane protein</topology>
    </subcellularLocation>
</comment>
<dbReference type="SUPFAM" id="SSF103473">
    <property type="entry name" value="MFS general substrate transporter"/>
    <property type="match status" value="1"/>
</dbReference>
<comment type="caution">
    <text evidence="8">Lacks conserved residue(s) required for the propagation of feature annotation.</text>
</comment>
<feature type="transmembrane region" description="Helical" evidence="8">
    <location>
        <begin position="47"/>
        <end position="68"/>
    </location>
</feature>
<evidence type="ECO:0000256" key="4">
    <source>
        <dbReference type="ARBA" id="ARBA00022519"/>
    </source>
</evidence>
<sequence length="401" mass="40910">MSDIPDLSLAQRRMFITTLALFLSYLAVAMALPVVPVYVTRDLGMSNAAGGLAVGIAFLSTILTRNVAGGVADRRGSRYAMLRGLMVYVAACLLCLVSALPDLHGALAYGLLLAGRLLLGLGESLVIVATISWGIGLMGPSRSGKVMALVGAAMYGAFAVGGPLGLALLHAGGFSGLMAMCAALPLLGACLVRAVPEVEPHGGRRESFWRILGGIWLPGAAVCLQGVGFAALAAFISLYFLSRGWAHAGLGLSCFGGGFVAVRLFFGHLPDRIGGTPVAIVSLVIEAAGQYLLWLAPGPVVALFGALLTGLGCSMVFPAMGSEVVKGMPPQLRGTAVGGFAAFQDLAYGATGPATGLLADHFGYGVVFLIGGIAATLGVSVAVMAHRQAANRRPDAAGAER</sequence>
<dbReference type="InterPro" id="IPR011701">
    <property type="entry name" value="MFS"/>
</dbReference>
<evidence type="ECO:0000256" key="7">
    <source>
        <dbReference type="ARBA" id="ARBA00023136"/>
    </source>
</evidence>